<dbReference type="InterPro" id="IPR036271">
    <property type="entry name" value="Tet_transcr_reg_TetR-rel_C_sf"/>
</dbReference>
<keyword evidence="3" id="KW-0804">Transcription</keyword>
<dbReference type="EMBL" id="BNBI01000003">
    <property type="protein sequence ID" value="GHE92363.1"/>
    <property type="molecule type" value="Genomic_DNA"/>
</dbReference>
<dbReference type="Pfam" id="PF00440">
    <property type="entry name" value="TetR_N"/>
    <property type="match status" value="1"/>
</dbReference>
<dbReference type="SUPFAM" id="SSF48498">
    <property type="entry name" value="Tetracyclin repressor-like, C-terminal domain"/>
    <property type="match status" value="1"/>
</dbReference>
<dbReference type="Gene3D" id="1.10.10.60">
    <property type="entry name" value="Homeodomain-like"/>
    <property type="match status" value="1"/>
</dbReference>
<dbReference type="GO" id="GO:0045892">
    <property type="term" value="P:negative regulation of DNA-templated transcription"/>
    <property type="evidence" value="ECO:0007669"/>
    <property type="project" value="UniProtKB-ARBA"/>
</dbReference>
<sequence length="222" mass="24972">MDAAHVDDVPAERSGRRRSAADEKILRAAKELFLADRYDGVSLERVAERAGLSRQTVYNRFGSKEAVFREMVRYHWSAFADPDRRLGTREADTDAEEVLRGFAQSLQRFAEETDQIRFARLVASESCRLPWIADEFYRLGKGPLVAAFAGRLDDLVRRGRLRCPDTYLAARQFMGLIQEFLVWPRVMGFEAETAAQPDASVVIEEAVLGFLARYAPGPGGPV</sequence>
<evidence type="ECO:0000259" key="5">
    <source>
        <dbReference type="PROSITE" id="PS50977"/>
    </source>
</evidence>
<dbReference type="Proteomes" id="UP000630718">
    <property type="component" value="Unassembled WGS sequence"/>
</dbReference>
<dbReference type="InterPro" id="IPR009057">
    <property type="entry name" value="Homeodomain-like_sf"/>
</dbReference>
<dbReference type="Gene3D" id="1.10.357.10">
    <property type="entry name" value="Tetracycline Repressor, domain 2"/>
    <property type="match status" value="1"/>
</dbReference>
<evidence type="ECO:0000313" key="7">
    <source>
        <dbReference type="Proteomes" id="UP000630718"/>
    </source>
</evidence>
<proteinExistence type="predicted"/>
<dbReference type="GO" id="GO:0003700">
    <property type="term" value="F:DNA-binding transcription factor activity"/>
    <property type="evidence" value="ECO:0007669"/>
    <property type="project" value="TreeGrafter"/>
</dbReference>
<accession>A0A919A8I7</accession>
<keyword evidence="2 4" id="KW-0238">DNA-binding</keyword>
<dbReference type="FunFam" id="1.10.10.60:FF:000141">
    <property type="entry name" value="TetR family transcriptional regulator"/>
    <property type="match status" value="1"/>
</dbReference>
<reference evidence="6" key="2">
    <citation type="submission" date="2020-09" db="EMBL/GenBank/DDBJ databases">
        <authorList>
            <person name="Sun Q."/>
            <person name="Ohkuma M."/>
        </authorList>
    </citation>
    <scope>NUCLEOTIDE SEQUENCE</scope>
    <source>
        <strain evidence="6">JCM 4477</strain>
    </source>
</reference>
<comment type="caution">
    <text evidence="6">The sequence shown here is derived from an EMBL/GenBank/DDBJ whole genome shotgun (WGS) entry which is preliminary data.</text>
</comment>
<dbReference type="PRINTS" id="PR00455">
    <property type="entry name" value="HTHTETR"/>
</dbReference>
<evidence type="ECO:0000313" key="6">
    <source>
        <dbReference type="EMBL" id="GHE92363.1"/>
    </source>
</evidence>
<feature type="domain" description="HTH tetR-type" evidence="5">
    <location>
        <begin position="19"/>
        <end position="79"/>
    </location>
</feature>
<dbReference type="PANTHER" id="PTHR30055">
    <property type="entry name" value="HTH-TYPE TRANSCRIPTIONAL REGULATOR RUTR"/>
    <property type="match status" value="1"/>
</dbReference>
<gene>
    <name evidence="6" type="ORF">GCM10018772_15030</name>
</gene>
<dbReference type="InterPro" id="IPR001647">
    <property type="entry name" value="HTH_TetR"/>
</dbReference>
<organism evidence="6 7">
    <name type="scientific">Streptomyces fumanus</name>
    <dbReference type="NCBI Taxonomy" id="67302"/>
    <lineage>
        <taxon>Bacteria</taxon>
        <taxon>Bacillati</taxon>
        <taxon>Actinomycetota</taxon>
        <taxon>Actinomycetes</taxon>
        <taxon>Kitasatosporales</taxon>
        <taxon>Streptomycetaceae</taxon>
        <taxon>Streptomyces</taxon>
    </lineage>
</organism>
<evidence type="ECO:0000256" key="4">
    <source>
        <dbReference type="PROSITE-ProRule" id="PRU00335"/>
    </source>
</evidence>
<evidence type="ECO:0000256" key="2">
    <source>
        <dbReference type="ARBA" id="ARBA00023125"/>
    </source>
</evidence>
<keyword evidence="7" id="KW-1185">Reference proteome</keyword>
<feature type="DNA-binding region" description="H-T-H motif" evidence="4">
    <location>
        <begin position="42"/>
        <end position="61"/>
    </location>
</feature>
<dbReference type="PROSITE" id="PS50977">
    <property type="entry name" value="HTH_TETR_2"/>
    <property type="match status" value="1"/>
</dbReference>
<dbReference type="PANTHER" id="PTHR30055:SF146">
    <property type="entry name" value="HTH-TYPE TRANSCRIPTIONAL DUAL REGULATOR CECR"/>
    <property type="match status" value="1"/>
</dbReference>
<reference evidence="6" key="1">
    <citation type="journal article" date="2014" name="Int. J. Syst. Evol. Microbiol.">
        <title>Complete genome sequence of Corynebacterium casei LMG S-19264T (=DSM 44701T), isolated from a smear-ripened cheese.</title>
        <authorList>
            <consortium name="US DOE Joint Genome Institute (JGI-PGF)"/>
            <person name="Walter F."/>
            <person name="Albersmeier A."/>
            <person name="Kalinowski J."/>
            <person name="Ruckert C."/>
        </authorList>
    </citation>
    <scope>NUCLEOTIDE SEQUENCE</scope>
    <source>
        <strain evidence="6">JCM 4477</strain>
    </source>
</reference>
<keyword evidence="1" id="KW-0805">Transcription regulation</keyword>
<protein>
    <submittedName>
        <fullName evidence="6">Transcriptional regulator</fullName>
    </submittedName>
</protein>
<evidence type="ECO:0000256" key="1">
    <source>
        <dbReference type="ARBA" id="ARBA00023015"/>
    </source>
</evidence>
<dbReference type="GO" id="GO:0000976">
    <property type="term" value="F:transcription cis-regulatory region binding"/>
    <property type="evidence" value="ECO:0007669"/>
    <property type="project" value="TreeGrafter"/>
</dbReference>
<name>A0A919A8I7_9ACTN</name>
<dbReference type="InterPro" id="IPR050109">
    <property type="entry name" value="HTH-type_TetR-like_transc_reg"/>
</dbReference>
<dbReference type="AlphaFoldDB" id="A0A919A8I7"/>
<dbReference type="InterPro" id="IPR039536">
    <property type="entry name" value="TetR_C_Proteobacteria"/>
</dbReference>
<dbReference type="SUPFAM" id="SSF46689">
    <property type="entry name" value="Homeodomain-like"/>
    <property type="match status" value="1"/>
</dbReference>
<dbReference type="Pfam" id="PF14246">
    <property type="entry name" value="TetR_C_7"/>
    <property type="match status" value="1"/>
</dbReference>
<evidence type="ECO:0000256" key="3">
    <source>
        <dbReference type="ARBA" id="ARBA00023163"/>
    </source>
</evidence>